<evidence type="ECO:0000313" key="7">
    <source>
        <dbReference type="EMBL" id="KAK7790145.1"/>
    </source>
</evidence>
<feature type="repeat" description="WD" evidence="4">
    <location>
        <begin position="155"/>
        <end position="186"/>
    </location>
</feature>
<feature type="region of interest" description="Disordered" evidence="5">
    <location>
        <begin position="327"/>
        <end position="350"/>
    </location>
</feature>
<evidence type="ECO:0000259" key="6">
    <source>
        <dbReference type="PROSITE" id="PS50908"/>
    </source>
</evidence>
<dbReference type="Pfam" id="PF05773">
    <property type="entry name" value="RWD"/>
    <property type="match status" value="1"/>
</dbReference>
<dbReference type="EMBL" id="JAZDUA010000659">
    <property type="protein sequence ID" value="KAK7790145.1"/>
    <property type="molecule type" value="Genomic_DNA"/>
</dbReference>
<proteinExistence type="inferred from homology"/>
<evidence type="ECO:0000256" key="1">
    <source>
        <dbReference type="ARBA" id="ARBA00022574"/>
    </source>
</evidence>
<feature type="compositionally biased region" description="Basic and acidic residues" evidence="5">
    <location>
        <begin position="327"/>
        <end position="337"/>
    </location>
</feature>
<evidence type="ECO:0000256" key="4">
    <source>
        <dbReference type="PROSITE-ProRule" id="PRU00221"/>
    </source>
</evidence>
<dbReference type="GO" id="GO:0035591">
    <property type="term" value="F:signaling adaptor activity"/>
    <property type="evidence" value="ECO:0007669"/>
    <property type="project" value="TreeGrafter"/>
</dbReference>
<dbReference type="Pfam" id="PF17120">
    <property type="entry name" value="zf-RING_16"/>
    <property type="match status" value="1"/>
</dbReference>
<dbReference type="InterPro" id="IPR016135">
    <property type="entry name" value="UBQ-conjugating_enzyme/RWD"/>
</dbReference>
<organism evidence="7 8">
    <name type="scientific">Gryllus longicercus</name>
    <dbReference type="NCBI Taxonomy" id="2509291"/>
    <lineage>
        <taxon>Eukaryota</taxon>
        <taxon>Metazoa</taxon>
        <taxon>Ecdysozoa</taxon>
        <taxon>Arthropoda</taxon>
        <taxon>Hexapoda</taxon>
        <taxon>Insecta</taxon>
        <taxon>Pterygota</taxon>
        <taxon>Neoptera</taxon>
        <taxon>Polyneoptera</taxon>
        <taxon>Orthoptera</taxon>
        <taxon>Ensifera</taxon>
        <taxon>Gryllidea</taxon>
        <taxon>Grylloidea</taxon>
        <taxon>Gryllidae</taxon>
        <taxon>Gryllinae</taxon>
        <taxon>Gryllus</taxon>
    </lineage>
</organism>
<dbReference type="PROSITE" id="PS50082">
    <property type="entry name" value="WD_REPEATS_2"/>
    <property type="match status" value="3"/>
</dbReference>
<feature type="compositionally biased region" description="Polar residues" evidence="5">
    <location>
        <begin position="658"/>
        <end position="672"/>
    </location>
</feature>
<dbReference type="InterPro" id="IPR036322">
    <property type="entry name" value="WD40_repeat_dom_sf"/>
</dbReference>
<keyword evidence="2" id="KW-0677">Repeat</keyword>
<sequence length="1013" mass="113097">MATRWSSEFIVAEHRDLQASAMAIDWTGVYVLLAGRRFLAIKNLNDSSDTLHKVPRQSKYEVGAAEWNPSSANKELCAISSGQRVEILSWRAGTDLVQTHSLRSHTRVVSDLNWHRFDPNLVASCSIDTFIYVWDVRDQRRPVLSLSAVAGATQVRWNRLSRYLLASAHDGEIRLWDQRKGTAPVQYIAAHLSKIYSLDWSPHNENQLATSSQDCTVKFFDITNPRRAESILTTTSPVWRARYTPFGEGLITVVVPQLRRGENSLLLWNLSNQTAPVHTFVGHTDVVLEFEWRKLSEDSSEYQLITWSKDQSLRIWKIEPFLQKLCGHEPEGKHPPDVQEAEEATSSSRTPLVVEPAMSHPLQVLPHESSPSLTPTPSPALNGLPPQAEEAILAEPERTLEIKEPEVNPSPTQPKTLQQEFSLINTNIPNIQLEAVDLVRRSCTVTATRNSHIVILLVSFPPNYPYNSPPSFQFGSGTSVDSNAIAKLLKALKQTAQQRVRKNKSCLEPCLRQLVSTLDQIALGEEDSKPFLRLNSQPSSFLESNNIYGSFQDAYIPFPRTSGAKFCSVGLFVCFGRPSLARRTSTRLDSPTPRALSALGGNLSSFTLSGSPTGNSQYSLMYSSVGQGSSADAPMSITSFYFQDRKPSRSRSRPVHGSSRTGQASSSNTPTKRNSKAVVTVYDVSSLFFVHRDLGEKYVFDCRDVPSMCHRNAAIAATVGRRDLVQAWTLAALVATPGSQLLPSEQDEDTPWPSHPFGKNLVEALIAHYAKQSDIQMAAMLCCTFGCRTENQESFKNKNLSKSVNVSRLATGKWWLKPGGSPYHTIHQVDTSLEGWNYPMLKQNRSNSWSDSLDDFKFNSIVEHREFSDSSDREKPMKNSGPCKMLDEKNTFLYDSYKKAYAEILYRWNLLDARAQVLKYLSSAPETHRGVEFLTECRFCCKQVRGASCPFCKRLSLQCAICHVSVRGSSNFCLVCGHGGHTNHMMAWFEIETVCPTGCGCNCLEETAGVLFP</sequence>
<keyword evidence="8" id="KW-1185">Reference proteome</keyword>
<keyword evidence="1 4" id="KW-0853">WD repeat</keyword>
<feature type="repeat" description="WD" evidence="4">
    <location>
        <begin position="102"/>
        <end position="144"/>
    </location>
</feature>
<dbReference type="SUPFAM" id="SSF54495">
    <property type="entry name" value="UBC-like"/>
    <property type="match status" value="1"/>
</dbReference>
<dbReference type="InterPro" id="IPR015943">
    <property type="entry name" value="WD40/YVTN_repeat-like_dom_sf"/>
</dbReference>
<feature type="region of interest" description="Disordered" evidence="5">
    <location>
        <begin position="644"/>
        <end position="675"/>
    </location>
</feature>
<dbReference type="InterPro" id="IPR049567">
    <property type="entry name" value="WDR59-like"/>
</dbReference>
<dbReference type="Gene3D" id="2.130.10.10">
    <property type="entry name" value="YVTN repeat-like/Quinoprotein amine dehydrogenase"/>
    <property type="match status" value="2"/>
</dbReference>
<dbReference type="SMART" id="SM00320">
    <property type="entry name" value="WD40"/>
    <property type="match status" value="4"/>
</dbReference>
<comment type="similarity">
    <text evidence="3">Belongs to the WD repeat WDR59 family.</text>
</comment>
<dbReference type="InterPro" id="IPR006575">
    <property type="entry name" value="RWD_dom"/>
</dbReference>
<feature type="domain" description="RWD" evidence="6">
    <location>
        <begin position="419"/>
        <end position="521"/>
    </location>
</feature>
<dbReference type="PANTHER" id="PTHR46170:SF1">
    <property type="entry name" value="GATOR COMPLEX PROTEIN WDR59"/>
    <property type="match status" value="1"/>
</dbReference>
<dbReference type="PROSITE" id="PS50908">
    <property type="entry name" value="RWD"/>
    <property type="match status" value="1"/>
</dbReference>
<protein>
    <recommendedName>
        <fullName evidence="6">RWD domain-containing protein</fullName>
    </recommendedName>
</protein>
<dbReference type="Gene3D" id="3.10.110.10">
    <property type="entry name" value="Ubiquitin Conjugating Enzyme"/>
    <property type="match status" value="1"/>
</dbReference>
<dbReference type="AlphaFoldDB" id="A0AAN9YUS5"/>
<dbReference type="PANTHER" id="PTHR46170">
    <property type="entry name" value="GATOR COMPLEX PROTEIN WDR59"/>
    <property type="match status" value="1"/>
</dbReference>
<dbReference type="GO" id="GO:0034198">
    <property type="term" value="P:cellular response to amino acid starvation"/>
    <property type="evidence" value="ECO:0007669"/>
    <property type="project" value="TreeGrafter"/>
</dbReference>
<accession>A0AAN9YUS5</accession>
<dbReference type="InterPro" id="IPR049566">
    <property type="entry name" value="WDR59_RTC1-like_RING_Znf"/>
</dbReference>
<dbReference type="SUPFAM" id="SSF50978">
    <property type="entry name" value="WD40 repeat-like"/>
    <property type="match status" value="1"/>
</dbReference>
<dbReference type="GO" id="GO:0035859">
    <property type="term" value="C:Seh1-associated complex"/>
    <property type="evidence" value="ECO:0007669"/>
    <property type="project" value="TreeGrafter"/>
</dbReference>
<evidence type="ECO:0000313" key="8">
    <source>
        <dbReference type="Proteomes" id="UP001378592"/>
    </source>
</evidence>
<dbReference type="InterPro" id="IPR001680">
    <property type="entry name" value="WD40_rpt"/>
</dbReference>
<dbReference type="PROSITE" id="PS00678">
    <property type="entry name" value="WD_REPEATS_1"/>
    <property type="match status" value="1"/>
</dbReference>
<dbReference type="GO" id="GO:1904263">
    <property type="term" value="P:positive regulation of TORC1 signaling"/>
    <property type="evidence" value="ECO:0007669"/>
    <property type="project" value="TreeGrafter"/>
</dbReference>
<feature type="repeat" description="WD" evidence="4">
    <location>
        <begin position="188"/>
        <end position="230"/>
    </location>
</feature>
<dbReference type="Pfam" id="PF00400">
    <property type="entry name" value="WD40"/>
    <property type="match status" value="3"/>
</dbReference>
<evidence type="ECO:0000256" key="5">
    <source>
        <dbReference type="SAM" id="MobiDB-lite"/>
    </source>
</evidence>
<dbReference type="Proteomes" id="UP001378592">
    <property type="component" value="Unassembled WGS sequence"/>
</dbReference>
<dbReference type="InterPro" id="IPR019775">
    <property type="entry name" value="WD40_repeat_CS"/>
</dbReference>
<dbReference type="CDD" id="cd16692">
    <property type="entry name" value="mRING-H2-C3H3C2_WDR59"/>
    <property type="match status" value="1"/>
</dbReference>
<dbReference type="GO" id="GO:0005774">
    <property type="term" value="C:vacuolar membrane"/>
    <property type="evidence" value="ECO:0007669"/>
    <property type="project" value="TreeGrafter"/>
</dbReference>
<name>A0AAN9YUS5_9ORTH</name>
<evidence type="ECO:0000256" key="2">
    <source>
        <dbReference type="ARBA" id="ARBA00022737"/>
    </source>
</evidence>
<gene>
    <name evidence="7" type="ORF">R5R35_009355</name>
</gene>
<evidence type="ECO:0000256" key="3">
    <source>
        <dbReference type="ARBA" id="ARBA00038452"/>
    </source>
</evidence>
<dbReference type="SMART" id="SM00591">
    <property type="entry name" value="RWD"/>
    <property type="match status" value="1"/>
</dbReference>
<comment type="caution">
    <text evidence="7">The sequence shown here is derived from an EMBL/GenBank/DDBJ whole genome shotgun (WGS) entry which is preliminary data.</text>
</comment>
<reference evidence="7 8" key="1">
    <citation type="submission" date="2024-03" db="EMBL/GenBank/DDBJ databases">
        <title>The genome assembly and annotation of the cricket Gryllus longicercus Weissman &amp; Gray.</title>
        <authorList>
            <person name="Szrajer S."/>
            <person name="Gray D."/>
            <person name="Ylla G."/>
        </authorList>
    </citation>
    <scope>NUCLEOTIDE SEQUENCE [LARGE SCALE GENOMIC DNA]</scope>
    <source>
        <strain evidence="7">DAG 2021-001</strain>
        <tissue evidence="7">Whole body minus gut</tissue>
    </source>
</reference>
<dbReference type="InterPro" id="IPR039456">
    <property type="entry name" value="WDR59_mRING-H2-C3H3C2"/>
</dbReference>